<evidence type="ECO:0000256" key="2">
    <source>
        <dbReference type="SAM" id="MobiDB-lite"/>
    </source>
</evidence>
<sequence length="245" mass="28072">MEHQREASGTFIFKVNHKSCSGSHCQERTTEELKRIHGVDSVSFDAKGLVKVSGNLDSKRIVGMFDEWGKEAELLSFRKDLGFQSSQGVCTCAKKCNTDSSFEDDSDDDRKNTKKDVQIPMENPDSPGEKQSMKKSRNFFGFLGCLFPKKNGATKMNPKPKPMIKGPLRWRHPLLYMSESQRYSPYELYPPVQGRGLAPPYYQPWLMRPPLPPPLPPYGRFNYRTPGKPNPMIHFSSYADNYSYW</sequence>
<name>A0AAV5JT77_9ROSI</name>
<reference evidence="3 4" key="1">
    <citation type="journal article" date="2021" name="Commun. Biol.">
        <title>The genome of Shorea leprosula (Dipterocarpaceae) highlights the ecological relevance of drought in aseasonal tropical rainforests.</title>
        <authorList>
            <person name="Ng K.K.S."/>
            <person name="Kobayashi M.J."/>
            <person name="Fawcett J.A."/>
            <person name="Hatakeyama M."/>
            <person name="Paape T."/>
            <person name="Ng C.H."/>
            <person name="Ang C.C."/>
            <person name="Tnah L.H."/>
            <person name="Lee C.T."/>
            <person name="Nishiyama T."/>
            <person name="Sese J."/>
            <person name="O'Brien M.J."/>
            <person name="Copetti D."/>
            <person name="Mohd Noor M.I."/>
            <person name="Ong R.C."/>
            <person name="Putra M."/>
            <person name="Sireger I.Z."/>
            <person name="Indrioko S."/>
            <person name="Kosugi Y."/>
            <person name="Izuno A."/>
            <person name="Isagi Y."/>
            <person name="Lee S.L."/>
            <person name="Shimizu K.K."/>
        </authorList>
    </citation>
    <scope>NUCLEOTIDE SEQUENCE [LARGE SCALE GENOMIC DNA]</scope>
    <source>
        <strain evidence="3">214</strain>
    </source>
</reference>
<accession>A0AAV5JT77</accession>
<dbReference type="PANTHER" id="PTHR45868:SF74">
    <property type="entry name" value="HEAVY METAL-ASSOCIATED ISOPRENYLATED PLANT PROTEIN 33"/>
    <property type="match status" value="1"/>
</dbReference>
<dbReference type="Gene3D" id="3.30.70.100">
    <property type="match status" value="1"/>
</dbReference>
<evidence type="ECO:0008006" key="5">
    <source>
        <dbReference type="Google" id="ProtNLM"/>
    </source>
</evidence>
<evidence type="ECO:0000313" key="4">
    <source>
        <dbReference type="Proteomes" id="UP001054252"/>
    </source>
</evidence>
<feature type="region of interest" description="Disordered" evidence="2">
    <location>
        <begin position="99"/>
        <end position="133"/>
    </location>
</feature>
<comment type="caution">
    <text evidence="3">The sequence shown here is derived from an EMBL/GenBank/DDBJ whole genome shotgun (WGS) entry which is preliminary data.</text>
</comment>
<protein>
    <recommendedName>
        <fullName evidence="5">HMA domain-containing protein</fullName>
    </recommendedName>
</protein>
<evidence type="ECO:0000256" key="1">
    <source>
        <dbReference type="ARBA" id="ARBA00022723"/>
    </source>
</evidence>
<dbReference type="PANTHER" id="PTHR45868">
    <property type="entry name" value="HEAVY METAL-ASSOCIATED ISOPRENYLATED PLANT PROTEIN 33-RELATED"/>
    <property type="match status" value="1"/>
</dbReference>
<feature type="compositionally biased region" description="Basic and acidic residues" evidence="2">
    <location>
        <begin position="108"/>
        <end position="117"/>
    </location>
</feature>
<dbReference type="AlphaFoldDB" id="A0AAV5JT77"/>
<keyword evidence="4" id="KW-1185">Reference proteome</keyword>
<dbReference type="Proteomes" id="UP001054252">
    <property type="component" value="Unassembled WGS sequence"/>
</dbReference>
<dbReference type="GO" id="GO:0046872">
    <property type="term" value="F:metal ion binding"/>
    <property type="evidence" value="ECO:0007669"/>
    <property type="project" value="UniProtKB-KW"/>
</dbReference>
<evidence type="ECO:0000313" key="3">
    <source>
        <dbReference type="EMBL" id="GKV17844.1"/>
    </source>
</evidence>
<organism evidence="3 4">
    <name type="scientific">Rubroshorea leprosula</name>
    <dbReference type="NCBI Taxonomy" id="152421"/>
    <lineage>
        <taxon>Eukaryota</taxon>
        <taxon>Viridiplantae</taxon>
        <taxon>Streptophyta</taxon>
        <taxon>Embryophyta</taxon>
        <taxon>Tracheophyta</taxon>
        <taxon>Spermatophyta</taxon>
        <taxon>Magnoliopsida</taxon>
        <taxon>eudicotyledons</taxon>
        <taxon>Gunneridae</taxon>
        <taxon>Pentapetalae</taxon>
        <taxon>rosids</taxon>
        <taxon>malvids</taxon>
        <taxon>Malvales</taxon>
        <taxon>Dipterocarpaceae</taxon>
        <taxon>Rubroshorea</taxon>
    </lineage>
</organism>
<proteinExistence type="predicted"/>
<gene>
    <name evidence="3" type="ORF">SLEP1_g28300</name>
</gene>
<dbReference type="EMBL" id="BPVZ01000049">
    <property type="protein sequence ID" value="GKV17844.1"/>
    <property type="molecule type" value="Genomic_DNA"/>
</dbReference>
<keyword evidence="1" id="KW-0479">Metal-binding</keyword>